<feature type="transmembrane region" description="Helical" evidence="1">
    <location>
        <begin position="60"/>
        <end position="79"/>
    </location>
</feature>
<keyword evidence="3" id="KW-1185">Reference proteome</keyword>
<dbReference type="InterPro" id="IPR004761">
    <property type="entry name" value="Spore_GerAB"/>
</dbReference>
<dbReference type="Proteomes" id="UP000298484">
    <property type="component" value="Unassembled WGS sequence"/>
</dbReference>
<evidence type="ECO:0000313" key="2">
    <source>
        <dbReference type="EMBL" id="TFJ93580.1"/>
    </source>
</evidence>
<evidence type="ECO:0000313" key="3">
    <source>
        <dbReference type="Proteomes" id="UP000298484"/>
    </source>
</evidence>
<gene>
    <name evidence="2" type="ORF">E4U82_06370</name>
</gene>
<protein>
    <submittedName>
        <fullName evidence="2">Uncharacterized protein</fullName>
    </submittedName>
</protein>
<keyword evidence="1" id="KW-0472">Membrane</keyword>
<name>A0A4Y9AF39_9BACI</name>
<proteinExistence type="predicted"/>
<accession>A0A4Y9AF39</accession>
<sequence>MAFPTFTEVRYIEAGEVINRFDAIAIILWTVGLMIHISLFLYGLSLGLAQAFRLDTYRPLVIPLAWLTGFGAILFAVNYAELNEFFFESYVPLNILMGAIIPVGLIVALIVFRRNKKHKRE</sequence>
<dbReference type="GO" id="GO:0009847">
    <property type="term" value="P:spore germination"/>
    <property type="evidence" value="ECO:0007669"/>
    <property type="project" value="InterPro"/>
</dbReference>
<evidence type="ECO:0000256" key="1">
    <source>
        <dbReference type="SAM" id="Phobius"/>
    </source>
</evidence>
<dbReference type="EMBL" id="SRHY01000005">
    <property type="protein sequence ID" value="TFJ93580.1"/>
    <property type="molecule type" value="Genomic_DNA"/>
</dbReference>
<organism evidence="2 3">
    <name type="scientific">Lentibacillus salicampi</name>
    <dbReference type="NCBI Taxonomy" id="175306"/>
    <lineage>
        <taxon>Bacteria</taxon>
        <taxon>Bacillati</taxon>
        <taxon>Bacillota</taxon>
        <taxon>Bacilli</taxon>
        <taxon>Bacillales</taxon>
        <taxon>Bacillaceae</taxon>
        <taxon>Lentibacillus</taxon>
    </lineage>
</organism>
<dbReference type="Pfam" id="PF03845">
    <property type="entry name" value="Spore_permease"/>
    <property type="match status" value="1"/>
</dbReference>
<feature type="transmembrane region" description="Helical" evidence="1">
    <location>
        <begin position="91"/>
        <end position="112"/>
    </location>
</feature>
<reference evidence="2 3" key="1">
    <citation type="submission" date="2019-03" db="EMBL/GenBank/DDBJ databases">
        <title>Genome sequence of Lentibacillus salicampi ATCC BAA-719.</title>
        <authorList>
            <person name="Maclea K.S."/>
            <person name="Simoes Junior M."/>
        </authorList>
    </citation>
    <scope>NUCLEOTIDE SEQUENCE [LARGE SCALE GENOMIC DNA]</scope>
    <source>
        <strain evidence="2 3">ATCC BAA-719</strain>
    </source>
</reference>
<keyword evidence="1" id="KW-1133">Transmembrane helix</keyword>
<keyword evidence="1" id="KW-0812">Transmembrane</keyword>
<dbReference type="GO" id="GO:0016020">
    <property type="term" value="C:membrane"/>
    <property type="evidence" value="ECO:0007669"/>
    <property type="project" value="InterPro"/>
</dbReference>
<dbReference type="AlphaFoldDB" id="A0A4Y9AF39"/>
<feature type="transmembrane region" description="Helical" evidence="1">
    <location>
        <begin position="23"/>
        <end position="48"/>
    </location>
</feature>
<dbReference type="OrthoDB" id="2078716at2"/>
<comment type="caution">
    <text evidence="2">The sequence shown here is derived from an EMBL/GenBank/DDBJ whole genome shotgun (WGS) entry which is preliminary data.</text>
</comment>